<proteinExistence type="predicted"/>
<protein>
    <submittedName>
        <fullName evidence="1">Uncharacterized protein</fullName>
    </submittedName>
</protein>
<reference evidence="1 2" key="1">
    <citation type="submission" date="2016-10" db="EMBL/GenBank/DDBJ databases">
        <authorList>
            <person name="de Groot N.N."/>
        </authorList>
    </citation>
    <scope>NUCLEOTIDE SEQUENCE [LARGE SCALE GENOMIC DNA]</scope>
    <source>
        <strain evidence="1 2">BS3655</strain>
    </source>
</reference>
<dbReference type="AlphaFoldDB" id="A0A1H4RTK9"/>
<accession>A0A1H4RTK9</accession>
<gene>
    <name evidence="1" type="ORF">SAMN04490185_1268</name>
</gene>
<sequence length="45" mass="5211">MVRLPRANHHKEEKMADVKVPQRLDPQDIVKLLVALRRALKARVA</sequence>
<name>A0A1H4RTK9_9PSED</name>
<dbReference type="EMBL" id="FNTF01000002">
    <property type="protein sequence ID" value="SEC35285.1"/>
    <property type="molecule type" value="Genomic_DNA"/>
</dbReference>
<dbReference type="Proteomes" id="UP000183114">
    <property type="component" value="Unassembled WGS sequence"/>
</dbReference>
<organism evidence="1 2">
    <name type="scientific">Pseudomonas frederiksbergensis</name>
    <dbReference type="NCBI Taxonomy" id="104087"/>
    <lineage>
        <taxon>Bacteria</taxon>
        <taxon>Pseudomonadati</taxon>
        <taxon>Pseudomonadota</taxon>
        <taxon>Gammaproteobacteria</taxon>
        <taxon>Pseudomonadales</taxon>
        <taxon>Pseudomonadaceae</taxon>
        <taxon>Pseudomonas</taxon>
    </lineage>
</organism>
<evidence type="ECO:0000313" key="1">
    <source>
        <dbReference type="EMBL" id="SEC35285.1"/>
    </source>
</evidence>
<evidence type="ECO:0000313" key="2">
    <source>
        <dbReference type="Proteomes" id="UP000183114"/>
    </source>
</evidence>